<dbReference type="AlphaFoldDB" id="A0A6J4JXI3"/>
<dbReference type="SMART" id="SM00046">
    <property type="entry name" value="DAGKc"/>
    <property type="match status" value="1"/>
</dbReference>
<dbReference type="InterPro" id="IPR050187">
    <property type="entry name" value="Lipid_Phosphate_FormReg"/>
</dbReference>
<protein>
    <submittedName>
        <fullName evidence="6">Transcription regulator [contains diacylglycerol kinase catalytic domain]</fullName>
    </submittedName>
</protein>
<proteinExistence type="predicted"/>
<dbReference type="EMBL" id="CADCTQ010000377">
    <property type="protein sequence ID" value="CAA9289887.1"/>
    <property type="molecule type" value="Genomic_DNA"/>
</dbReference>
<evidence type="ECO:0000259" key="5">
    <source>
        <dbReference type="PROSITE" id="PS50146"/>
    </source>
</evidence>
<dbReference type="Pfam" id="PF19279">
    <property type="entry name" value="YegS_C"/>
    <property type="match status" value="1"/>
</dbReference>
<organism evidence="6">
    <name type="scientific">uncultured Cytophagales bacterium</name>
    <dbReference type="NCBI Taxonomy" id="158755"/>
    <lineage>
        <taxon>Bacteria</taxon>
        <taxon>Pseudomonadati</taxon>
        <taxon>Bacteroidota</taxon>
        <taxon>Sphingobacteriia</taxon>
        <taxon>Sphingobacteriales</taxon>
        <taxon>environmental samples</taxon>
    </lineage>
</organism>
<dbReference type="PROSITE" id="PS50146">
    <property type="entry name" value="DAGK"/>
    <property type="match status" value="1"/>
</dbReference>
<keyword evidence="4" id="KW-0067">ATP-binding</keyword>
<dbReference type="Pfam" id="PF00781">
    <property type="entry name" value="DAGK_cat"/>
    <property type="match status" value="1"/>
</dbReference>
<dbReference type="InterPro" id="IPR016064">
    <property type="entry name" value="NAD/diacylglycerol_kinase_sf"/>
</dbReference>
<evidence type="ECO:0000256" key="2">
    <source>
        <dbReference type="ARBA" id="ARBA00022741"/>
    </source>
</evidence>
<dbReference type="PANTHER" id="PTHR12358:SF106">
    <property type="entry name" value="LIPID KINASE YEGS"/>
    <property type="match status" value="1"/>
</dbReference>
<dbReference type="GO" id="GO:0005886">
    <property type="term" value="C:plasma membrane"/>
    <property type="evidence" value="ECO:0007669"/>
    <property type="project" value="TreeGrafter"/>
</dbReference>
<dbReference type="GO" id="GO:0016301">
    <property type="term" value="F:kinase activity"/>
    <property type="evidence" value="ECO:0007669"/>
    <property type="project" value="UniProtKB-KW"/>
</dbReference>
<dbReference type="GO" id="GO:0005524">
    <property type="term" value="F:ATP binding"/>
    <property type="evidence" value="ECO:0007669"/>
    <property type="project" value="UniProtKB-KW"/>
</dbReference>
<evidence type="ECO:0000256" key="1">
    <source>
        <dbReference type="ARBA" id="ARBA00022679"/>
    </source>
</evidence>
<evidence type="ECO:0000313" key="6">
    <source>
        <dbReference type="EMBL" id="CAA9289887.1"/>
    </source>
</evidence>
<evidence type="ECO:0000256" key="4">
    <source>
        <dbReference type="ARBA" id="ARBA00022840"/>
    </source>
</evidence>
<dbReference type="InterPro" id="IPR045540">
    <property type="entry name" value="YegS/DAGK_C"/>
</dbReference>
<dbReference type="InterPro" id="IPR001206">
    <property type="entry name" value="Diacylglycerol_kinase_cat_dom"/>
</dbReference>
<keyword evidence="1" id="KW-0808">Transferase</keyword>
<keyword evidence="3 6" id="KW-0418">Kinase</keyword>
<evidence type="ECO:0000256" key="3">
    <source>
        <dbReference type="ARBA" id="ARBA00022777"/>
    </source>
</evidence>
<gene>
    <name evidence="6" type="ORF">AVDCRST_MAG56-4482</name>
</gene>
<dbReference type="PANTHER" id="PTHR12358">
    <property type="entry name" value="SPHINGOSINE KINASE"/>
    <property type="match status" value="1"/>
</dbReference>
<dbReference type="Gene3D" id="2.60.200.40">
    <property type="match status" value="1"/>
</dbReference>
<dbReference type="InterPro" id="IPR017438">
    <property type="entry name" value="ATP-NAD_kinase_N"/>
</dbReference>
<name>A0A6J4JXI3_9SPHI</name>
<feature type="domain" description="DAGKc" evidence="5">
    <location>
        <begin position="3"/>
        <end position="133"/>
    </location>
</feature>
<dbReference type="SUPFAM" id="SSF111331">
    <property type="entry name" value="NAD kinase/diacylglycerol kinase-like"/>
    <property type="match status" value="1"/>
</dbReference>
<sequence>MSPQTKKILFVVNPISGDLDKEDVKEQISRFCQECNQSAIFYQTTGQDDRQAIQSLMAREKPEAVVAAGGDGTVNLVGTLLTGTTTPLGILPLGSGNGLAKDLGIPQGFEEALAVINQGKIRPMDTLQINGMPSLHLSDLGFNALVVERFTEADTRGPGTYAWSVAREYLGYEPKAYEIITDKEHYQGKAFMVTIANANMFGSNATINPEGELDDGKFEICILEEFPKLEGIRILYQLYRSDITQSPYNRVFTCKRAVIHNLERELAQIDGEPAGTPDQLTVSILPRSLKVLLP</sequence>
<keyword evidence="2" id="KW-0547">Nucleotide-binding</keyword>
<dbReference type="Gene3D" id="3.40.50.10330">
    <property type="entry name" value="Probable inorganic polyphosphate/atp-NAD kinase, domain 1"/>
    <property type="match status" value="1"/>
</dbReference>
<reference evidence="6" key="1">
    <citation type="submission" date="2020-02" db="EMBL/GenBank/DDBJ databases">
        <authorList>
            <person name="Meier V. D."/>
        </authorList>
    </citation>
    <scope>NUCLEOTIDE SEQUENCE</scope>
    <source>
        <strain evidence="6">AVDCRST_MAG56</strain>
    </source>
</reference>
<accession>A0A6J4JXI3</accession>